<protein>
    <submittedName>
        <fullName evidence="1">Tryptophan 2,3-dioxygenase family protein</fullName>
    </submittedName>
</protein>
<dbReference type="RefSeq" id="WP_275648678.1">
    <property type="nucleotide sequence ID" value="NZ_JARFVA010000001.1"/>
</dbReference>
<dbReference type="EMBL" id="JARFVA010000001">
    <property type="protein sequence ID" value="MDF0706648.1"/>
    <property type="molecule type" value="Genomic_DNA"/>
</dbReference>
<dbReference type="SUPFAM" id="SSF140959">
    <property type="entry name" value="Indolic compounds 2,3-dioxygenase-like"/>
    <property type="match status" value="1"/>
</dbReference>
<evidence type="ECO:0000313" key="1">
    <source>
        <dbReference type="EMBL" id="MDF0706648.1"/>
    </source>
</evidence>
<organism evidence="1 2">
    <name type="scientific">Flagellimonas okinawensis</name>
    <dbReference type="NCBI Taxonomy" id="3031324"/>
    <lineage>
        <taxon>Bacteria</taxon>
        <taxon>Pseudomonadati</taxon>
        <taxon>Bacteroidota</taxon>
        <taxon>Flavobacteriia</taxon>
        <taxon>Flavobacteriales</taxon>
        <taxon>Flavobacteriaceae</taxon>
        <taxon>Flagellimonas</taxon>
    </lineage>
</organism>
<gene>
    <name evidence="1" type="ORF">PY091_05430</name>
</gene>
<reference evidence="1 2" key="1">
    <citation type="submission" date="2023-03" db="EMBL/GenBank/DDBJ databases">
        <title>Muricauda XX sp. nov. and Muricauda XXX sp. nov., two novel species isolated from Okinawa Trough.</title>
        <authorList>
            <person name="Cao W."/>
            <person name="Deng X."/>
        </authorList>
    </citation>
    <scope>NUCLEOTIDE SEQUENCE [LARGE SCALE GENOMIC DNA]</scope>
    <source>
        <strain evidence="1 2">81s02</strain>
    </source>
</reference>
<keyword evidence="2" id="KW-1185">Reference proteome</keyword>
<sequence>MKQQPNKHDYVSKTIDRLNDKYRDMGENLQTHLEGLLHADPITYWDYIEVDTLLSLQRPRTPFKDEAIFIMYHQVTELFLKMIRHELEQLVDRSEINENYMLTKIKRCIRYTSMLIGSFDIMKDGMDYGEYQEFRKTLTPASGFQSVQFRYIEILCTPLANLVNEVDKKRLPEAPSIKDYFDHIYWRAAGYDHKTGKRTWTLKKFEERYLEDLKSFAKKIHGRTLHDRIGDTQGISSLLLDSLKEFDHLYNVKWPMVHLRTAAHYLDRDKGEGAATGGSQWKTYLHPKFQQRIFFPTLWTKTEKEQWGTSQSF</sequence>
<accession>A0ABT5XL87</accession>
<dbReference type="Pfam" id="PF03301">
    <property type="entry name" value="Trp_dioxygenase"/>
    <property type="match status" value="1"/>
</dbReference>
<evidence type="ECO:0000313" key="2">
    <source>
        <dbReference type="Proteomes" id="UP001217083"/>
    </source>
</evidence>
<dbReference type="InterPro" id="IPR004981">
    <property type="entry name" value="Trp_2_3_dOase"/>
</dbReference>
<dbReference type="Proteomes" id="UP001217083">
    <property type="component" value="Unassembled WGS sequence"/>
</dbReference>
<dbReference type="InterPro" id="IPR037217">
    <property type="entry name" value="Trp/Indoleamine_2_3_dOase-like"/>
</dbReference>
<comment type="caution">
    <text evidence="1">The sequence shown here is derived from an EMBL/GenBank/DDBJ whole genome shotgun (WGS) entry which is preliminary data.</text>
</comment>
<dbReference type="PANTHER" id="PTHR10138:SF0">
    <property type="entry name" value="TRYPTOPHAN 2,3-DIOXYGENASE"/>
    <property type="match status" value="1"/>
</dbReference>
<dbReference type="Gene3D" id="1.20.58.480">
    <property type="match status" value="1"/>
</dbReference>
<dbReference type="PANTHER" id="PTHR10138">
    <property type="entry name" value="TRYPTOPHAN 2,3-DIOXYGENASE"/>
    <property type="match status" value="1"/>
</dbReference>
<name>A0ABT5XL87_9FLAO</name>
<proteinExistence type="predicted"/>